<dbReference type="OMA" id="CMLTERW"/>
<dbReference type="RefSeq" id="XP_001691986.1">
    <property type="nucleotide sequence ID" value="XM_001691934.2"/>
</dbReference>
<dbReference type="InterPro" id="IPR058032">
    <property type="entry name" value="CDP1-like_a_solenoid_1"/>
</dbReference>
<dbReference type="OrthoDB" id="512200at2759"/>
<dbReference type="AlphaFoldDB" id="A8IRG8"/>
<feature type="domain" description="Plastid division protein CDP1-like 1st alpha solenoid" evidence="3">
    <location>
        <begin position="118"/>
        <end position="257"/>
    </location>
</feature>
<dbReference type="PaxDb" id="3055-EDP04476"/>
<protein>
    <recommendedName>
        <fullName evidence="6">ARC6 IMS domain-containing protein</fullName>
    </recommendedName>
</protein>
<dbReference type="Proteomes" id="UP000006906">
    <property type="component" value="Chromosome 3"/>
</dbReference>
<dbReference type="InterPro" id="IPR025344">
    <property type="entry name" value="CDP1-like_IMS"/>
</dbReference>
<dbReference type="InterPro" id="IPR057137">
    <property type="entry name" value="CDP1-like_a_solenoid_2"/>
</dbReference>
<feature type="domain" description="Plastid division protein CDP1-like IMS" evidence="1">
    <location>
        <begin position="626"/>
        <end position="743"/>
    </location>
</feature>
<feature type="domain" description="Plastid division protein CDP1-like 2nd alpha solenoid" evidence="2">
    <location>
        <begin position="364"/>
        <end position="525"/>
    </location>
</feature>
<evidence type="ECO:0000313" key="4">
    <source>
        <dbReference type="EMBL" id="PNW85397.1"/>
    </source>
</evidence>
<dbReference type="KEGG" id="cre:CHLRE_03g184500v5"/>
<dbReference type="Gramene" id="PNW85397">
    <property type="protein sequence ID" value="PNW85397"/>
    <property type="gene ID" value="CHLRE_03g184500v5"/>
</dbReference>
<proteinExistence type="predicted"/>
<dbReference type="InterPro" id="IPR044685">
    <property type="entry name" value="CPD1-like"/>
</dbReference>
<evidence type="ECO:0000259" key="3">
    <source>
        <dbReference type="Pfam" id="PF25515"/>
    </source>
</evidence>
<dbReference type="Pfam" id="PF25515">
    <property type="entry name" value="Arm_PDR"/>
    <property type="match status" value="1"/>
</dbReference>
<dbReference type="GeneID" id="5717420"/>
<dbReference type="InParanoid" id="A8IRG8"/>
<dbReference type="HOGENOM" id="CLU_369790_0_0_1"/>
<organism evidence="4 5">
    <name type="scientific">Chlamydomonas reinhardtii</name>
    <name type="common">Chlamydomonas smithii</name>
    <dbReference type="NCBI Taxonomy" id="3055"/>
    <lineage>
        <taxon>Eukaryota</taxon>
        <taxon>Viridiplantae</taxon>
        <taxon>Chlorophyta</taxon>
        <taxon>core chlorophytes</taxon>
        <taxon>Chlorophyceae</taxon>
        <taxon>CS clade</taxon>
        <taxon>Chlamydomonadales</taxon>
        <taxon>Chlamydomonadaceae</taxon>
        <taxon>Chlamydomonas</taxon>
    </lineage>
</organism>
<dbReference type="eggNOG" id="ENOG502QQSA">
    <property type="taxonomic scope" value="Eukaryota"/>
</dbReference>
<accession>A8IRG8</accession>
<evidence type="ECO:0000259" key="2">
    <source>
        <dbReference type="Pfam" id="PF23468"/>
    </source>
</evidence>
<dbReference type="Pfam" id="PF23468">
    <property type="entry name" value="ARC6"/>
    <property type="match status" value="1"/>
</dbReference>
<dbReference type="PANTHER" id="PTHR33925:SF1">
    <property type="entry name" value="PROTEIN ACCUMULATION AND REPLICATION OF CHLOROPLASTS 6, CHLOROPLASTIC"/>
    <property type="match status" value="1"/>
</dbReference>
<evidence type="ECO:0008006" key="6">
    <source>
        <dbReference type="Google" id="ProtNLM"/>
    </source>
</evidence>
<sequence>MQTIRSARVSSRQPGLQVAPAQWRAARIIPRFRQSEANYGLASSIVRIPLEAPELLGLPKTATFKDSELNSIYQELVTTAVQSEYSYVTVNARLEVLDYARRDIINSKGRVRDVNDMDIPADLLPGALALMAEVGQCELTITIGGELLASPDGLSPLVQKDVRLSMALANCYLAGNCLEEGQVSQGCAYLEAALQTLEGAGEPALAPTLAAEIRASLASFRFKAALETLSGPLGVGKVAEARKRALRIVRDAIRAQSATAAPQADPLASLSALGNLSNLSSLANFSSLRNLVASAAARGSAVSTAFADAPSAGAAAASGPVTAEAMEALMGMLTCEEVVELLEWEQVARTHASLKWYYPGLLEGVSVAHIVHGFAHRQPAYVKMGLSLVQELPSNPDLCVVEAVCHVLLGAVQQAETALKQAGKGAPASERAEVPELSNGALPASRDAYRFVLAASKGSDDGLLPGLCMLTERWLTQAAFPFFRDTSSPDMEPACLVRYFDDTRVETLLTVYDSKSGAQLAEAAMGEAFIAIKKALRTTAEAGLLASGAVPASEVAADPELAARQRLYRQMAGGFALVAAFAVGLMTPPGQRLIGRGESVQAALMRQRSTLVPCTVAVEDFDAIAARGMLEQWQVAKAWALGQYHTTDQLPSILAEPLLSETLDKLSTLRGHGAHMRFKLQRLQVTGLKRVTHKGAPAFRISAVLEESADLHKSADGKAVDGYHCFYDTEYTAVRGKDGVWRMANSIVMQREA</sequence>
<evidence type="ECO:0000313" key="5">
    <source>
        <dbReference type="Proteomes" id="UP000006906"/>
    </source>
</evidence>
<keyword evidence="5" id="KW-1185">Reference proteome</keyword>
<reference evidence="4 5" key="1">
    <citation type="journal article" date="2007" name="Science">
        <title>The Chlamydomonas genome reveals the evolution of key animal and plant functions.</title>
        <authorList>
            <person name="Merchant S.S."/>
            <person name="Prochnik S.E."/>
            <person name="Vallon O."/>
            <person name="Harris E.H."/>
            <person name="Karpowicz S.J."/>
            <person name="Witman G.B."/>
            <person name="Terry A."/>
            <person name="Salamov A."/>
            <person name="Fritz-Laylin L.K."/>
            <person name="Marechal-Drouard L."/>
            <person name="Marshall W.F."/>
            <person name="Qu L.H."/>
            <person name="Nelson D.R."/>
            <person name="Sanderfoot A.A."/>
            <person name="Spalding M.H."/>
            <person name="Kapitonov V.V."/>
            <person name="Ren Q."/>
            <person name="Ferris P."/>
            <person name="Lindquist E."/>
            <person name="Shapiro H."/>
            <person name="Lucas S.M."/>
            <person name="Grimwood J."/>
            <person name="Schmutz J."/>
            <person name="Cardol P."/>
            <person name="Cerutti H."/>
            <person name="Chanfreau G."/>
            <person name="Chen C.L."/>
            <person name="Cognat V."/>
            <person name="Croft M.T."/>
            <person name="Dent R."/>
            <person name="Dutcher S."/>
            <person name="Fernandez E."/>
            <person name="Fukuzawa H."/>
            <person name="Gonzalez-Ballester D."/>
            <person name="Gonzalez-Halphen D."/>
            <person name="Hallmann A."/>
            <person name="Hanikenne M."/>
            <person name="Hippler M."/>
            <person name="Inwood W."/>
            <person name="Jabbari K."/>
            <person name="Kalanon M."/>
            <person name="Kuras R."/>
            <person name="Lefebvre P.A."/>
            <person name="Lemaire S.D."/>
            <person name="Lobanov A.V."/>
            <person name="Lohr M."/>
            <person name="Manuell A."/>
            <person name="Meier I."/>
            <person name="Mets L."/>
            <person name="Mittag M."/>
            <person name="Mittelmeier T."/>
            <person name="Moroney J.V."/>
            <person name="Moseley J."/>
            <person name="Napoli C."/>
            <person name="Nedelcu A.M."/>
            <person name="Niyogi K."/>
            <person name="Novoselov S.V."/>
            <person name="Paulsen I.T."/>
            <person name="Pazour G."/>
            <person name="Purton S."/>
            <person name="Ral J.P."/>
            <person name="Riano-Pachon D.M."/>
            <person name="Riekhof W."/>
            <person name="Rymarquis L."/>
            <person name="Schroda M."/>
            <person name="Stern D."/>
            <person name="Umen J."/>
            <person name="Willows R."/>
            <person name="Wilson N."/>
            <person name="Zimmer S.L."/>
            <person name="Allmer J."/>
            <person name="Balk J."/>
            <person name="Bisova K."/>
            <person name="Chen C.J."/>
            <person name="Elias M."/>
            <person name="Gendler K."/>
            <person name="Hauser C."/>
            <person name="Lamb M.R."/>
            <person name="Ledford H."/>
            <person name="Long J.C."/>
            <person name="Minagawa J."/>
            <person name="Page M.D."/>
            <person name="Pan J."/>
            <person name="Pootakham W."/>
            <person name="Roje S."/>
            <person name="Rose A."/>
            <person name="Stahlberg E."/>
            <person name="Terauchi A.M."/>
            <person name="Yang P."/>
            <person name="Ball S."/>
            <person name="Bowler C."/>
            <person name="Dieckmann C.L."/>
            <person name="Gladyshev V.N."/>
            <person name="Green P."/>
            <person name="Jorgensen R."/>
            <person name="Mayfield S."/>
            <person name="Mueller-Roeber B."/>
            <person name="Rajamani S."/>
            <person name="Sayre R.T."/>
            <person name="Brokstein P."/>
            <person name="Dubchak I."/>
            <person name="Goodstein D."/>
            <person name="Hornick L."/>
            <person name="Huang Y.W."/>
            <person name="Jhaveri J."/>
            <person name="Luo Y."/>
            <person name="Martinez D."/>
            <person name="Ngau W.C."/>
            <person name="Otillar B."/>
            <person name="Poliakov A."/>
            <person name="Porter A."/>
            <person name="Szajkowski L."/>
            <person name="Werner G."/>
            <person name="Zhou K."/>
            <person name="Grigoriev I.V."/>
            <person name="Rokhsar D.S."/>
            <person name="Grossman A.R."/>
        </authorList>
    </citation>
    <scope>NUCLEOTIDE SEQUENCE [LARGE SCALE GENOMIC DNA]</scope>
    <source>
        <strain evidence="5">CC-503</strain>
    </source>
</reference>
<dbReference type="Pfam" id="PF13355">
    <property type="entry name" value="ARC6-like_IMS"/>
    <property type="match status" value="1"/>
</dbReference>
<evidence type="ECO:0000259" key="1">
    <source>
        <dbReference type="Pfam" id="PF13355"/>
    </source>
</evidence>
<name>A8IRG8_CHLRE</name>
<dbReference type="PANTHER" id="PTHR33925">
    <property type="entry name" value="PLASTID DIVISION PROTEIN CDP1, CHLOROPLASTIC-RELATED"/>
    <property type="match status" value="1"/>
</dbReference>
<dbReference type="STRING" id="3055.A8IRG8"/>
<gene>
    <name evidence="4" type="ORF">CHLRE_03g184500v5</name>
</gene>
<dbReference type="EMBL" id="CM008964">
    <property type="protein sequence ID" value="PNW85397.1"/>
    <property type="molecule type" value="Genomic_DNA"/>
</dbReference>